<name>A0ABX1G9V4_9GAMM</name>
<evidence type="ECO:0000313" key="1">
    <source>
        <dbReference type="EMBL" id="NKI15940.1"/>
    </source>
</evidence>
<proteinExistence type="predicted"/>
<keyword evidence="2" id="KW-1185">Reference proteome</keyword>
<dbReference type="Proteomes" id="UP000765845">
    <property type="component" value="Unassembled WGS sequence"/>
</dbReference>
<organism evidence="1 2">
    <name type="scientific">Spongiibacter thalassae</name>
    <dbReference type="NCBI Taxonomy" id="2721624"/>
    <lineage>
        <taxon>Bacteria</taxon>
        <taxon>Pseudomonadati</taxon>
        <taxon>Pseudomonadota</taxon>
        <taxon>Gammaproteobacteria</taxon>
        <taxon>Cellvibrionales</taxon>
        <taxon>Spongiibacteraceae</taxon>
        <taxon>Spongiibacter</taxon>
    </lineage>
</organism>
<dbReference type="EMBL" id="JAAWWK010000001">
    <property type="protein sequence ID" value="NKI15940.1"/>
    <property type="molecule type" value="Genomic_DNA"/>
</dbReference>
<reference evidence="1 2" key="1">
    <citation type="submission" date="2020-04" db="EMBL/GenBank/DDBJ databases">
        <authorList>
            <person name="Yoon J."/>
        </authorList>
    </citation>
    <scope>NUCLEOTIDE SEQUENCE [LARGE SCALE GENOMIC DNA]</scope>
    <source>
        <strain evidence="1 2">KMU-166</strain>
    </source>
</reference>
<protein>
    <submittedName>
        <fullName evidence="1">Uncharacterized protein</fullName>
    </submittedName>
</protein>
<dbReference type="RefSeq" id="WP_210425058.1">
    <property type="nucleotide sequence ID" value="NZ_JAAWWK010000001.1"/>
</dbReference>
<sequence>MCTAVPKACERGDKYLDMRGIVRATIAQGFRITDGEVLERNLPTLLNELMTYSCDIKSVYALSDVPFHHQKRNIAKRAIFTGQVKDFFNQFLFDDYGYRTGAGQRRVRFDINAVEMVDGEPETLLDYVDKVLGYHSDTYLAEEQRGNVELLRLKLVNRDAVNARNLDCAAGQKTGCSVSMAYRQWQIRAPQREACRQACYPTRDQIPSHIKVGDTYSSHEEQLKVNAEISQWSRPIIQRCDEQCAQADPQP</sequence>
<comment type="caution">
    <text evidence="1">The sequence shown here is derived from an EMBL/GenBank/DDBJ whole genome shotgun (WGS) entry which is preliminary data.</text>
</comment>
<accession>A0ABX1G9V4</accession>
<gene>
    <name evidence="1" type="ORF">HCU74_00780</name>
</gene>
<evidence type="ECO:0000313" key="2">
    <source>
        <dbReference type="Proteomes" id="UP000765845"/>
    </source>
</evidence>